<dbReference type="Proteomes" id="UP001296104">
    <property type="component" value="Unassembled WGS sequence"/>
</dbReference>
<dbReference type="AlphaFoldDB" id="A0AAI8W0I4"/>
<dbReference type="GO" id="GO:0005737">
    <property type="term" value="C:cytoplasm"/>
    <property type="evidence" value="ECO:0007669"/>
    <property type="project" value="TreeGrafter"/>
</dbReference>
<gene>
    <name evidence="3" type="ORF">LECACI_7A000139</name>
</gene>
<dbReference type="PANTHER" id="PTHR16487">
    <property type="entry name" value="PPP4R2-RELATED PROTEIN"/>
    <property type="match status" value="1"/>
</dbReference>
<keyword evidence="4" id="KW-1185">Reference proteome</keyword>
<evidence type="ECO:0000256" key="1">
    <source>
        <dbReference type="ARBA" id="ARBA00009207"/>
    </source>
</evidence>
<dbReference type="GO" id="GO:0030289">
    <property type="term" value="C:protein phosphatase 4 complex"/>
    <property type="evidence" value="ECO:0007669"/>
    <property type="project" value="InterPro"/>
</dbReference>
<feature type="region of interest" description="Disordered" evidence="2">
    <location>
        <begin position="57"/>
        <end position="146"/>
    </location>
</feature>
<feature type="region of interest" description="Disordered" evidence="2">
    <location>
        <begin position="256"/>
        <end position="287"/>
    </location>
</feature>
<dbReference type="PANTHER" id="PTHR16487:SF0">
    <property type="entry name" value="PROTEIN PHOSPHATASE 4 REGULATORY SUBUNIT 2-RELATED"/>
    <property type="match status" value="1"/>
</dbReference>
<dbReference type="Pfam" id="PF09184">
    <property type="entry name" value="PPP4R2"/>
    <property type="match status" value="1"/>
</dbReference>
<feature type="region of interest" description="Disordered" evidence="2">
    <location>
        <begin position="385"/>
        <end position="547"/>
    </location>
</feature>
<comment type="caution">
    <text evidence="3">The sequence shown here is derived from an EMBL/GenBank/DDBJ whole genome shotgun (WGS) entry which is preliminary data.</text>
</comment>
<feature type="compositionally biased region" description="Acidic residues" evidence="2">
    <location>
        <begin position="74"/>
        <end position="85"/>
    </location>
</feature>
<comment type="similarity">
    <text evidence="1">Belongs to the PPP4R2 family.</text>
</comment>
<feature type="compositionally biased region" description="Basic and acidic residues" evidence="2">
    <location>
        <begin position="462"/>
        <end position="475"/>
    </location>
</feature>
<accession>A0AAI8W0I4</accession>
<evidence type="ECO:0008006" key="5">
    <source>
        <dbReference type="Google" id="ProtNLM"/>
    </source>
</evidence>
<feature type="compositionally biased region" description="Low complexity" evidence="2">
    <location>
        <begin position="303"/>
        <end position="341"/>
    </location>
</feature>
<dbReference type="GO" id="GO:0005634">
    <property type="term" value="C:nucleus"/>
    <property type="evidence" value="ECO:0007669"/>
    <property type="project" value="TreeGrafter"/>
</dbReference>
<feature type="compositionally biased region" description="Low complexity" evidence="2">
    <location>
        <begin position="390"/>
        <end position="403"/>
    </location>
</feature>
<name>A0AAI8W0I4_9PEZI</name>
<proteinExistence type="inferred from homology"/>
<sequence>MISSEQLLENAALDGSIDVAEWARVLEFLLDRLHEIVFNEFPIPALPIPRTLPSTIDPEVVASTPPRNPTSETDNTEQELPDAENEPPANSQSSTKENDAPRELAAGRPPSGHHPGYPGYEISQSQQTEEMGPLAMPEPGTLPPELLSSYQMSRRILEHDFVHSPPYTIQRLAELVLHPRKHYRFLPAYLRALDRIISVSSPVSDFPLPALHNSLNGGFLTNGEAQTNGISEREGLGSDESLGGALLTPIPWLRNQNSMAGQSTGSQGAEGELHSESTETIEGPHGAGSIETVTVTVNGIPSATAGQQQQQTQQTSSSPIASPTLSEQSDASTSSASSTEAQLRDQGGVTQGELLRQEQEAGVVPVNPSGNHTTPRRTLLQGGAAAVGRDAPGPAAAQGAPDIAIEEEQPHARGPDVIGMEDMGPQPHPIDSSGGVLDMEAAVGRGRSKSPQPPPADGDEMPFEKSESQEMKDAEIGEPGKPGQDPQDVEKEVEKLREAMNREKEAEAKDADGDVIVADADGEPVGAEEKKEAPGDPEPDAVDTTAL</sequence>
<evidence type="ECO:0000313" key="4">
    <source>
        <dbReference type="Proteomes" id="UP001296104"/>
    </source>
</evidence>
<dbReference type="EMBL" id="CAVMBE010000001">
    <property type="protein sequence ID" value="CAK3747169.1"/>
    <property type="molecule type" value="Genomic_DNA"/>
</dbReference>
<feature type="region of interest" description="Disordered" evidence="2">
    <location>
        <begin position="358"/>
        <end position="377"/>
    </location>
</feature>
<feature type="compositionally biased region" description="Polar residues" evidence="2">
    <location>
        <begin position="256"/>
        <end position="267"/>
    </location>
</feature>
<dbReference type="GO" id="GO:0019888">
    <property type="term" value="F:protein phosphatase regulator activity"/>
    <property type="evidence" value="ECO:0007669"/>
    <property type="project" value="InterPro"/>
</dbReference>
<dbReference type="InterPro" id="IPR015267">
    <property type="entry name" value="PPP4R2"/>
</dbReference>
<protein>
    <recommendedName>
        <fullName evidence="5">Protein phosphatase 4 core regulatory subunit R2</fullName>
    </recommendedName>
</protein>
<evidence type="ECO:0000256" key="2">
    <source>
        <dbReference type="SAM" id="MobiDB-lite"/>
    </source>
</evidence>
<evidence type="ECO:0000313" key="3">
    <source>
        <dbReference type="EMBL" id="CAK3747169.1"/>
    </source>
</evidence>
<feature type="compositionally biased region" description="Low complexity" evidence="2">
    <location>
        <begin position="107"/>
        <end position="120"/>
    </location>
</feature>
<feature type="region of interest" description="Disordered" evidence="2">
    <location>
        <begin position="303"/>
        <end position="347"/>
    </location>
</feature>
<organism evidence="3 4">
    <name type="scientific">Lecanosticta acicola</name>
    <dbReference type="NCBI Taxonomy" id="111012"/>
    <lineage>
        <taxon>Eukaryota</taxon>
        <taxon>Fungi</taxon>
        <taxon>Dikarya</taxon>
        <taxon>Ascomycota</taxon>
        <taxon>Pezizomycotina</taxon>
        <taxon>Dothideomycetes</taxon>
        <taxon>Dothideomycetidae</taxon>
        <taxon>Mycosphaerellales</taxon>
        <taxon>Mycosphaerellaceae</taxon>
        <taxon>Lecanosticta</taxon>
    </lineage>
</organism>
<feature type="compositionally biased region" description="Basic and acidic residues" evidence="2">
    <location>
        <begin position="488"/>
        <end position="512"/>
    </location>
</feature>
<reference evidence="3" key="1">
    <citation type="submission" date="2023-11" db="EMBL/GenBank/DDBJ databases">
        <authorList>
            <person name="Alioto T."/>
            <person name="Alioto T."/>
            <person name="Gomez Garrido J."/>
        </authorList>
    </citation>
    <scope>NUCLEOTIDE SEQUENCE</scope>
</reference>